<reference evidence="2" key="1">
    <citation type="submission" date="2014-09" db="EMBL/GenBank/DDBJ databases">
        <authorList>
            <person name="Magalhaes I.L.F."/>
            <person name="Oliveira U."/>
            <person name="Santos F.R."/>
            <person name="Vidigal T.H.D.A."/>
            <person name="Brescovit A.D."/>
            <person name="Santos A.J."/>
        </authorList>
    </citation>
    <scope>NUCLEOTIDE SEQUENCE</scope>
    <source>
        <tissue evidence="2">Shoot tissue taken approximately 20 cm above the soil surface</tissue>
    </source>
</reference>
<evidence type="ECO:0000313" key="2">
    <source>
        <dbReference type="EMBL" id="JAD82084.1"/>
    </source>
</evidence>
<feature type="region of interest" description="Disordered" evidence="1">
    <location>
        <begin position="1"/>
        <end position="48"/>
    </location>
</feature>
<accession>A0A0A9D0G2</accession>
<dbReference type="AlphaFoldDB" id="A0A0A9D0G2"/>
<protein>
    <submittedName>
        <fullName evidence="2">Uncharacterized protein</fullName>
    </submittedName>
</protein>
<reference evidence="2" key="2">
    <citation type="journal article" date="2015" name="Data Brief">
        <title>Shoot transcriptome of the giant reed, Arundo donax.</title>
        <authorList>
            <person name="Barrero R.A."/>
            <person name="Guerrero F.D."/>
            <person name="Moolhuijzen P."/>
            <person name="Goolsby J.A."/>
            <person name="Tidwell J."/>
            <person name="Bellgard S.E."/>
            <person name="Bellgard M.I."/>
        </authorList>
    </citation>
    <scope>NUCLEOTIDE SEQUENCE</scope>
    <source>
        <tissue evidence="2">Shoot tissue taken approximately 20 cm above the soil surface</tissue>
    </source>
</reference>
<sequence length="48" mass="5633">MPRSPETKQPKKTTAKSQKKSTQKRPARRIGDYVREEEGEEREWSLAC</sequence>
<dbReference type="EMBL" id="GBRH01215811">
    <property type="protein sequence ID" value="JAD82084.1"/>
    <property type="molecule type" value="Transcribed_RNA"/>
</dbReference>
<evidence type="ECO:0000256" key="1">
    <source>
        <dbReference type="SAM" id="MobiDB-lite"/>
    </source>
</evidence>
<name>A0A0A9D0G2_ARUDO</name>
<organism evidence="2">
    <name type="scientific">Arundo donax</name>
    <name type="common">Giant reed</name>
    <name type="synonym">Donax arundinaceus</name>
    <dbReference type="NCBI Taxonomy" id="35708"/>
    <lineage>
        <taxon>Eukaryota</taxon>
        <taxon>Viridiplantae</taxon>
        <taxon>Streptophyta</taxon>
        <taxon>Embryophyta</taxon>
        <taxon>Tracheophyta</taxon>
        <taxon>Spermatophyta</taxon>
        <taxon>Magnoliopsida</taxon>
        <taxon>Liliopsida</taxon>
        <taxon>Poales</taxon>
        <taxon>Poaceae</taxon>
        <taxon>PACMAD clade</taxon>
        <taxon>Arundinoideae</taxon>
        <taxon>Arundineae</taxon>
        <taxon>Arundo</taxon>
    </lineage>
</organism>
<feature type="compositionally biased region" description="Basic residues" evidence="1">
    <location>
        <begin position="10"/>
        <end position="28"/>
    </location>
</feature>
<proteinExistence type="predicted"/>